<name>A0ABU5C7S3_9BACI</name>
<evidence type="ECO:0000313" key="2">
    <source>
        <dbReference type="EMBL" id="MDY0394931.1"/>
    </source>
</evidence>
<dbReference type="Proteomes" id="UP001281447">
    <property type="component" value="Unassembled WGS sequence"/>
</dbReference>
<dbReference type="InterPro" id="IPR000086">
    <property type="entry name" value="NUDIX_hydrolase_dom"/>
</dbReference>
<dbReference type="EMBL" id="JAWDIP010000003">
    <property type="protein sequence ID" value="MDY0394931.1"/>
    <property type="molecule type" value="Genomic_DNA"/>
</dbReference>
<accession>A0ABU5C7S3</accession>
<organism evidence="2 3">
    <name type="scientific">Tigheibacillus halophilus</name>
    <dbReference type="NCBI Taxonomy" id="361280"/>
    <lineage>
        <taxon>Bacteria</taxon>
        <taxon>Bacillati</taxon>
        <taxon>Bacillota</taxon>
        <taxon>Bacilli</taxon>
        <taxon>Bacillales</taxon>
        <taxon>Bacillaceae</taxon>
        <taxon>Tigheibacillus</taxon>
    </lineage>
</organism>
<dbReference type="Pfam" id="PF00293">
    <property type="entry name" value="NUDIX"/>
    <property type="match status" value="1"/>
</dbReference>
<protein>
    <submittedName>
        <fullName evidence="2">NUDIX domain-containing protein</fullName>
    </submittedName>
</protein>
<keyword evidence="3" id="KW-1185">Reference proteome</keyword>
<dbReference type="SUPFAM" id="SSF55811">
    <property type="entry name" value="Nudix"/>
    <property type="match status" value="1"/>
</dbReference>
<dbReference type="Gene3D" id="3.90.79.10">
    <property type="entry name" value="Nucleoside Triphosphate Pyrophosphohydrolase"/>
    <property type="match status" value="1"/>
</dbReference>
<feature type="domain" description="Nudix hydrolase" evidence="1">
    <location>
        <begin position="1"/>
        <end position="45"/>
    </location>
</feature>
<evidence type="ECO:0000313" key="3">
    <source>
        <dbReference type="Proteomes" id="UP001281447"/>
    </source>
</evidence>
<gene>
    <name evidence="2" type="ORF">RWE15_11420</name>
</gene>
<comment type="caution">
    <text evidence="2">The sequence shown here is derived from an EMBL/GenBank/DDBJ whole genome shotgun (WGS) entry which is preliminary data.</text>
</comment>
<evidence type="ECO:0000259" key="1">
    <source>
        <dbReference type="Pfam" id="PF00293"/>
    </source>
</evidence>
<reference evidence="2 3" key="1">
    <citation type="submission" date="2023-10" db="EMBL/GenBank/DDBJ databases">
        <title>Virgibacillus halophilus 5B73C genome.</title>
        <authorList>
            <person name="Miliotis G."/>
            <person name="Sengupta P."/>
            <person name="Hameed A."/>
            <person name="Chuvochina M."/>
            <person name="Mcdonagh F."/>
            <person name="Simpson A.C."/>
            <person name="Singh N.K."/>
            <person name="Rekha P.D."/>
            <person name="Raman K."/>
            <person name="Hugenholtz P."/>
            <person name="Venkateswaran K."/>
        </authorList>
    </citation>
    <scope>NUCLEOTIDE SEQUENCE [LARGE SCALE GENOMIC DNA]</scope>
    <source>
        <strain evidence="2 3">5B73C</strain>
    </source>
</reference>
<sequence>MEEGEYPAAGAKREAFEELGVTVNIKETFAKIEFHGTQYFFFSRNYRRNLWYWARRRIH</sequence>
<dbReference type="InterPro" id="IPR015797">
    <property type="entry name" value="NUDIX_hydrolase-like_dom_sf"/>
</dbReference>
<proteinExistence type="predicted"/>